<sequence>MRLPTRSTTVKDTAVGVRGPVRAGRPTRALLGRLEPGDIAVIDHLDIDQGTARALVDARVAAVVNAQSMISGRYANLGPEILADAGIVLVEGIGASAFARLAETEEVTIRDGGLYQGTQLLVQGRALDLDDVRLAMQDARAGLVAQLETFTHNSSELLRREGDVLLTGQAIPMLHTPLDERPVVVVAQARPGDLVQVKRFIREQRPVVVAVDGAAERLRKAGVKAEVVVLSGSDSLPDAKVLRGARDVVVVQRADAIPGVTDGLSRMGIAAHVIGTTVSAQDAALLVAHAGRPSLVVGVGLTTTLHDFLDRRSSGLAGSYLTRLVLGPHLVDAATLPLLYTGRVRPWHVGASVLAGLVAVGASIATTAVGNDWAQQLMDLVR</sequence>
<dbReference type="STRING" id="574651.SAMN04487968_11927"/>
<dbReference type="OrthoDB" id="5169996at2"/>
<evidence type="ECO:0000313" key="6">
    <source>
        <dbReference type="EMBL" id="SFC99680.1"/>
    </source>
</evidence>
<dbReference type="GO" id="GO:0005524">
    <property type="term" value="F:ATP binding"/>
    <property type="evidence" value="ECO:0007669"/>
    <property type="project" value="UniProtKB-KW"/>
</dbReference>
<dbReference type="AlphaFoldDB" id="A0A1I1P144"/>
<dbReference type="SUPFAM" id="SSF63999">
    <property type="entry name" value="Thiamin pyrophosphokinase, catalytic domain"/>
    <property type="match status" value="1"/>
</dbReference>
<keyword evidence="7" id="KW-1185">Reference proteome</keyword>
<evidence type="ECO:0000256" key="1">
    <source>
        <dbReference type="ARBA" id="ARBA00022679"/>
    </source>
</evidence>
<keyword evidence="1" id="KW-0808">Transferase</keyword>
<evidence type="ECO:0000313" key="7">
    <source>
        <dbReference type="Proteomes" id="UP000198832"/>
    </source>
</evidence>
<name>A0A1I1P144_9ACTN</name>
<keyword evidence="4" id="KW-0067">ATP-binding</keyword>
<dbReference type="Pfam" id="PF12555">
    <property type="entry name" value="SteA-like_C"/>
    <property type="match status" value="1"/>
</dbReference>
<feature type="domain" description="SteA-like C-terminal" evidence="5">
    <location>
        <begin position="339"/>
        <end position="381"/>
    </location>
</feature>
<keyword evidence="3" id="KW-0418">Kinase</keyword>
<evidence type="ECO:0000256" key="4">
    <source>
        <dbReference type="ARBA" id="ARBA00022840"/>
    </source>
</evidence>
<dbReference type="GO" id="GO:0009229">
    <property type="term" value="P:thiamine diphosphate biosynthetic process"/>
    <property type="evidence" value="ECO:0007669"/>
    <property type="project" value="InterPro"/>
</dbReference>
<dbReference type="GO" id="GO:0016301">
    <property type="term" value="F:kinase activity"/>
    <property type="evidence" value="ECO:0007669"/>
    <property type="project" value="UniProtKB-KW"/>
</dbReference>
<dbReference type="Proteomes" id="UP000198832">
    <property type="component" value="Unassembled WGS sequence"/>
</dbReference>
<accession>A0A1I1P144</accession>
<dbReference type="InterPro" id="IPR047795">
    <property type="entry name" value="Put_SteA-like"/>
</dbReference>
<dbReference type="InterPro" id="IPR036759">
    <property type="entry name" value="TPK_catalytic_sf"/>
</dbReference>
<dbReference type="RefSeq" id="WP_091126510.1">
    <property type="nucleotide sequence ID" value="NZ_FOLB01000019.1"/>
</dbReference>
<dbReference type="NCBIfam" id="NF040608">
    <property type="entry name" value="division_SteA"/>
    <property type="match status" value="1"/>
</dbReference>
<dbReference type="InterPro" id="IPR022215">
    <property type="entry name" value="SteA-like_C"/>
</dbReference>
<evidence type="ECO:0000259" key="5">
    <source>
        <dbReference type="Pfam" id="PF12555"/>
    </source>
</evidence>
<proteinExistence type="predicted"/>
<gene>
    <name evidence="6" type="ORF">SAMN04487968_11927</name>
</gene>
<reference evidence="6 7" key="1">
    <citation type="submission" date="2016-10" db="EMBL/GenBank/DDBJ databases">
        <authorList>
            <person name="de Groot N.N."/>
        </authorList>
    </citation>
    <scope>NUCLEOTIDE SEQUENCE [LARGE SCALE GENOMIC DNA]</scope>
    <source>
        <strain evidence="6 7">CGMCC 1.7056</strain>
    </source>
</reference>
<organism evidence="6 7">
    <name type="scientific">Nocardioides terrae</name>
    <dbReference type="NCBI Taxonomy" id="574651"/>
    <lineage>
        <taxon>Bacteria</taxon>
        <taxon>Bacillati</taxon>
        <taxon>Actinomycetota</taxon>
        <taxon>Actinomycetes</taxon>
        <taxon>Propionibacteriales</taxon>
        <taxon>Nocardioidaceae</taxon>
        <taxon>Nocardioides</taxon>
    </lineage>
</organism>
<dbReference type="GO" id="GO:0004788">
    <property type="term" value="F:thiamine diphosphokinase activity"/>
    <property type="evidence" value="ECO:0007669"/>
    <property type="project" value="InterPro"/>
</dbReference>
<protein>
    <submittedName>
        <fullName evidence="6">Uncharacterized membrane-anchored protein</fullName>
    </submittedName>
</protein>
<keyword evidence="2" id="KW-0547">Nucleotide-binding</keyword>
<dbReference type="EMBL" id="FOLB01000019">
    <property type="protein sequence ID" value="SFC99680.1"/>
    <property type="molecule type" value="Genomic_DNA"/>
</dbReference>
<evidence type="ECO:0000256" key="2">
    <source>
        <dbReference type="ARBA" id="ARBA00022741"/>
    </source>
</evidence>
<evidence type="ECO:0000256" key="3">
    <source>
        <dbReference type="ARBA" id="ARBA00022777"/>
    </source>
</evidence>